<dbReference type="OrthoDB" id="9798407at2"/>
<dbReference type="SUPFAM" id="SSF51658">
    <property type="entry name" value="Xylose isomerase-like"/>
    <property type="match status" value="1"/>
</dbReference>
<dbReference type="RefSeq" id="WP_111293387.1">
    <property type="nucleotide sequence ID" value="NZ_QKZV01000001.1"/>
</dbReference>
<comment type="caution">
    <text evidence="2">The sequence shown here is derived from an EMBL/GenBank/DDBJ whole genome shotgun (WGS) entry which is preliminary data.</text>
</comment>
<keyword evidence="2" id="KW-0413">Isomerase</keyword>
<dbReference type="PANTHER" id="PTHR12110">
    <property type="entry name" value="HYDROXYPYRUVATE ISOMERASE"/>
    <property type="match status" value="1"/>
</dbReference>
<evidence type="ECO:0000313" key="2">
    <source>
        <dbReference type="EMBL" id="PZX65948.1"/>
    </source>
</evidence>
<name>A0A2W7RYR8_9BACT</name>
<dbReference type="InterPro" id="IPR013022">
    <property type="entry name" value="Xyl_isomerase-like_TIM-brl"/>
</dbReference>
<evidence type="ECO:0000313" key="3">
    <source>
        <dbReference type="Proteomes" id="UP000249720"/>
    </source>
</evidence>
<accession>A0A2W7RYR8</accession>
<dbReference type="Proteomes" id="UP000249720">
    <property type="component" value="Unassembled WGS sequence"/>
</dbReference>
<dbReference type="InterPro" id="IPR036237">
    <property type="entry name" value="Xyl_isomerase-like_sf"/>
</dbReference>
<organism evidence="2 3">
    <name type="scientific">Hydrotalea sandarakina</name>
    <dbReference type="NCBI Taxonomy" id="1004304"/>
    <lineage>
        <taxon>Bacteria</taxon>
        <taxon>Pseudomonadati</taxon>
        <taxon>Bacteroidota</taxon>
        <taxon>Chitinophagia</taxon>
        <taxon>Chitinophagales</taxon>
        <taxon>Chitinophagaceae</taxon>
        <taxon>Hydrotalea</taxon>
    </lineage>
</organism>
<proteinExistence type="predicted"/>
<evidence type="ECO:0000259" key="1">
    <source>
        <dbReference type="Pfam" id="PF01261"/>
    </source>
</evidence>
<feature type="domain" description="Xylose isomerase-like TIM barrel" evidence="1">
    <location>
        <begin position="57"/>
        <end position="299"/>
    </location>
</feature>
<dbReference type="EMBL" id="QKZV01000001">
    <property type="protein sequence ID" value="PZX65948.1"/>
    <property type="molecule type" value="Genomic_DNA"/>
</dbReference>
<dbReference type="InterPro" id="IPR006311">
    <property type="entry name" value="TAT_signal"/>
</dbReference>
<reference evidence="2 3" key="1">
    <citation type="submission" date="2018-06" db="EMBL/GenBank/DDBJ databases">
        <title>Genomic Encyclopedia of Archaeal and Bacterial Type Strains, Phase II (KMG-II): from individual species to whole genera.</title>
        <authorList>
            <person name="Goeker M."/>
        </authorList>
    </citation>
    <scope>NUCLEOTIDE SEQUENCE [LARGE SCALE GENOMIC DNA]</scope>
    <source>
        <strain evidence="2 3">DSM 23241</strain>
    </source>
</reference>
<keyword evidence="3" id="KW-1185">Reference proteome</keyword>
<dbReference type="Gene3D" id="3.20.20.150">
    <property type="entry name" value="Divalent-metal-dependent TIM barrel enzymes"/>
    <property type="match status" value="1"/>
</dbReference>
<sequence>MTISRRNFLVSSSMAALGTMILPKYVSALGNTNKIVTGIQLYSVRDDMKANPLQTLQQLASMGYTQVEHANYVDRKFYGYSAKAFKKILSNLGMNMPSGHTVLKPEHWDAAKKDFTKEWKHTIEDAAIVGQQYVISPWLDDSMRTNIDQLKNYMEVFNKCGQLCKRWGLKYGYHNHDFEFKEITPGTTIYDVILQNTDPALVTQQLDIGNLYNGNATVMPILNKYQGRFASMHVKNEILSSGGNEHYESSLLNNGVVPVKEAIDYGKDKGGTHLFIIEQESYQGKAPLDCAKENLAIMKTWGY</sequence>
<dbReference type="Pfam" id="PF01261">
    <property type="entry name" value="AP_endonuc_2"/>
    <property type="match status" value="1"/>
</dbReference>
<dbReference type="AlphaFoldDB" id="A0A2W7RYR8"/>
<protein>
    <submittedName>
        <fullName evidence="2">Sugar phosphate isomerase/epimerase</fullName>
    </submittedName>
</protein>
<dbReference type="InterPro" id="IPR050312">
    <property type="entry name" value="IolE/XylAMocC-like"/>
</dbReference>
<dbReference type="PANTHER" id="PTHR12110:SF41">
    <property type="entry name" value="INOSOSE DEHYDRATASE"/>
    <property type="match status" value="1"/>
</dbReference>
<gene>
    <name evidence="2" type="ORF">LX80_00443</name>
</gene>
<dbReference type="GO" id="GO:0016853">
    <property type="term" value="F:isomerase activity"/>
    <property type="evidence" value="ECO:0007669"/>
    <property type="project" value="UniProtKB-KW"/>
</dbReference>
<dbReference type="PROSITE" id="PS51318">
    <property type="entry name" value="TAT"/>
    <property type="match status" value="1"/>
</dbReference>